<dbReference type="AlphaFoldDB" id="A0A7W6G266"/>
<accession>A0A7W6G266</accession>
<gene>
    <name evidence="1" type="ORF">GGQ73_002090</name>
</gene>
<name>A0A7W6G266_9HYPH</name>
<sequence>MQVQVNQYPQLRTLCWNRADDVVLDSGEAFSLYERNWRFVDQDVLTTEEMALLQDLIKEHGPLLVAA</sequence>
<proteinExistence type="predicted"/>
<evidence type="ECO:0000313" key="2">
    <source>
        <dbReference type="Proteomes" id="UP000565286"/>
    </source>
</evidence>
<organism evidence="1 2">
    <name type="scientific">Rhizobium skierniewicense</name>
    <dbReference type="NCBI Taxonomy" id="984260"/>
    <lineage>
        <taxon>Bacteria</taxon>
        <taxon>Pseudomonadati</taxon>
        <taxon>Pseudomonadota</taxon>
        <taxon>Alphaproteobacteria</taxon>
        <taxon>Hyphomicrobiales</taxon>
        <taxon>Rhizobiaceae</taxon>
        <taxon>Rhizobium/Agrobacterium group</taxon>
        <taxon>Rhizobium</taxon>
    </lineage>
</organism>
<keyword evidence="2" id="KW-1185">Reference proteome</keyword>
<dbReference type="Proteomes" id="UP000565286">
    <property type="component" value="Unassembled WGS sequence"/>
</dbReference>
<evidence type="ECO:0000313" key="1">
    <source>
        <dbReference type="EMBL" id="MBB3946144.1"/>
    </source>
</evidence>
<protein>
    <submittedName>
        <fullName evidence="1">Uncharacterized protein</fullName>
    </submittedName>
</protein>
<dbReference type="EMBL" id="JACIDV010000005">
    <property type="protein sequence ID" value="MBB3946144.1"/>
    <property type="molecule type" value="Genomic_DNA"/>
</dbReference>
<reference evidence="1 2" key="1">
    <citation type="submission" date="2020-08" db="EMBL/GenBank/DDBJ databases">
        <title>Genomic Encyclopedia of Type Strains, Phase IV (KMG-IV): sequencing the most valuable type-strain genomes for metagenomic binning, comparative biology and taxonomic classification.</title>
        <authorList>
            <person name="Goeker M."/>
        </authorList>
    </citation>
    <scope>NUCLEOTIDE SEQUENCE [LARGE SCALE GENOMIC DNA]</scope>
    <source>
        <strain evidence="1 2">DSM 26438</strain>
    </source>
</reference>
<dbReference type="RefSeq" id="WP_183895988.1">
    <property type="nucleotide sequence ID" value="NZ_JACIDV010000005.1"/>
</dbReference>
<comment type="caution">
    <text evidence="1">The sequence shown here is derived from an EMBL/GenBank/DDBJ whole genome shotgun (WGS) entry which is preliminary data.</text>
</comment>